<protein>
    <submittedName>
        <fullName evidence="7">Flagellar L-ring protein FlgH</fullName>
    </submittedName>
</protein>
<evidence type="ECO:0000256" key="2">
    <source>
        <dbReference type="ARBA" id="ARBA00004442"/>
    </source>
</evidence>
<dbReference type="GO" id="GO:0009279">
    <property type="term" value="C:cell outer membrane"/>
    <property type="evidence" value="ECO:0007669"/>
    <property type="project" value="UniProtKB-SubCell"/>
</dbReference>
<dbReference type="PANTHER" id="PTHR34933:SF1">
    <property type="entry name" value="FLAGELLAR L-RING PROTEIN"/>
    <property type="match status" value="1"/>
</dbReference>
<evidence type="ECO:0000256" key="5">
    <source>
        <dbReference type="ARBA" id="ARBA00023143"/>
    </source>
</evidence>
<dbReference type="EMBL" id="UOEE01000277">
    <property type="protein sequence ID" value="VAV99525.1"/>
    <property type="molecule type" value="Genomic_DNA"/>
</dbReference>
<dbReference type="PROSITE" id="PS51257">
    <property type="entry name" value="PROKAR_LIPOPROTEIN"/>
    <property type="match status" value="1"/>
</dbReference>
<evidence type="ECO:0000256" key="6">
    <source>
        <dbReference type="ARBA" id="ARBA00023237"/>
    </source>
</evidence>
<evidence type="ECO:0000313" key="7">
    <source>
        <dbReference type="EMBL" id="VAV99525.1"/>
    </source>
</evidence>
<organism evidence="7">
    <name type="scientific">hydrothermal vent metagenome</name>
    <dbReference type="NCBI Taxonomy" id="652676"/>
    <lineage>
        <taxon>unclassified sequences</taxon>
        <taxon>metagenomes</taxon>
        <taxon>ecological metagenomes</taxon>
    </lineage>
</organism>
<dbReference type="HAMAP" id="MF_00415">
    <property type="entry name" value="FlgH"/>
    <property type="match status" value="1"/>
</dbReference>
<dbReference type="Pfam" id="PF02107">
    <property type="entry name" value="FlgH"/>
    <property type="match status" value="1"/>
</dbReference>
<gene>
    <name evidence="7" type="ORF">MNBD_ALPHA06-1319</name>
</gene>
<keyword evidence="6" id="KW-0998">Cell outer membrane</keyword>
<keyword evidence="3" id="KW-0732">Signal</keyword>
<dbReference type="PRINTS" id="PR01008">
    <property type="entry name" value="FLGLRINGFLGH"/>
</dbReference>
<keyword evidence="5" id="KW-0975">Bacterial flagellum</keyword>
<name>A0A3B0SXP4_9ZZZZ</name>
<dbReference type="NCBIfam" id="NF001305">
    <property type="entry name" value="PRK00249.1-5"/>
    <property type="match status" value="1"/>
</dbReference>
<dbReference type="AlphaFoldDB" id="A0A3B0SXP4"/>
<dbReference type="GO" id="GO:0003774">
    <property type="term" value="F:cytoskeletal motor activity"/>
    <property type="evidence" value="ECO:0007669"/>
    <property type="project" value="InterPro"/>
</dbReference>
<accession>A0A3B0SXP4</accession>
<evidence type="ECO:0000256" key="4">
    <source>
        <dbReference type="ARBA" id="ARBA00023136"/>
    </source>
</evidence>
<reference evidence="7" key="1">
    <citation type="submission" date="2018-06" db="EMBL/GenBank/DDBJ databases">
        <authorList>
            <person name="Zhirakovskaya E."/>
        </authorList>
    </citation>
    <scope>NUCLEOTIDE SEQUENCE</scope>
</reference>
<dbReference type="InterPro" id="IPR000527">
    <property type="entry name" value="Flag_Lring"/>
</dbReference>
<proteinExistence type="inferred from homology"/>
<evidence type="ECO:0000256" key="3">
    <source>
        <dbReference type="ARBA" id="ARBA00022729"/>
    </source>
</evidence>
<dbReference type="GO" id="GO:0071973">
    <property type="term" value="P:bacterial-type flagellum-dependent cell motility"/>
    <property type="evidence" value="ECO:0007669"/>
    <property type="project" value="InterPro"/>
</dbReference>
<dbReference type="GO" id="GO:0009427">
    <property type="term" value="C:bacterial-type flagellum basal body, distal rod, L ring"/>
    <property type="evidence" value="ECO:0007669"/>
    <property type="project" value="InterPro"/>
</dbReference>
<evidence type="ECO:0000256" key="1">
    <source>
        <dbReference type="ARBA" id="ARBA00004365"/>
    </source>
</evidence>
<keyword evidence="7" id="KW-0282">Flagellum</keyword>
<keyword evidence="7" id="KW-0966">Cell projection</keyword>
<sequence>MKKWLLTSVLALSVTGCGTFDRIRNIGKAPELSPIQNPAQVYGQRPVSMPMPLPEAKSTYPNSLWRAGSRTFFNDQRANNVGDILTVAIDISDSANVKNSTERSRTSAEDSDLTNFFGLENNLGGIAPGSLTSFGSTSGNKGSGSVVRSEKVSLTVAAVVTQVLPNGNMIIAGRQEVRINHEARDLLISGMVRPQDISSSNVIAHTQIAEARISYGGRGVISDTQNPRYGQELYNIIFPF</sequence>
<dbReference type="PANTHER" id="PTHR34933">
    <property type="entry name" value="FLAGELLAR L-RING PROTEIN"/>
    <property type="match status" value="1"/>
</dbReference>
<keyword evidence="7" id="KW-0969">Cilium</keyword>
<keyword evidence="4" id="KW-0472">Membrane</keyword>
<comment type="subcellular location">
    <subcellularLocation>
        <location evidence="1">Bacterial flagellum</location>
    </subcellularLocation>
    <subcellularLocation>
        <location evidence="2">Cell outer membrane</location>
    </subcellularLocation>
</comment>